<dbReference type="EMBL" id="SOML01000006">
    <property type="protein sequence ID" value="TFD96224.1"/>
    <property type="molecule type" value="Genomic_DNA"/>
</dbReference>
<accession>A0A4Y8L251</accession>
<evidence type="ECO:0000256" key="4">
    <source>
        <dbReference type="ARBA" id="ARBA00023136"/>
    </source>
</evidence>
<evidence type="ECO:0000256" key="7">
    <source>
        <dbReference type="ARBA" id="ARBA00023288"/>
    </source>
</evidence>
<comment type="caution">
    <text evidence="9">The sequence shown here is derived from an EMBL/GenBank/DDBJ whole genome shotgun (WGS) entry which is preliminary data.</text>
</comment>
<evidence type="ECO:0008006" key="11">
    <source>
        <dbReference type="Google" id="ProtNLM"/>
    </source>
</evidence>
<dbReference type="InterPro" id="IPR014941">
    <property type="entry name" value="FimB/Mfa2/Mfa3"/>
</dbReference>
<evidence type="ECO:0000256" key="8">
    <source>
        <dbReference type="SAM" id="SignalP"/>
    </source>
</evidence>
<comment type="similarity">
    <text evidence="2">Belongs to the bacteroidetes fimbrillin superfamily. FimB/Mfa2 family.</text>
</comment>
<protein>
    <recommendedName>
        <fullName evidence="11">FimB/Mfa2 family fimbrial subunit</fullName>
    </recommendedName>
</protein>
<name>A0A4Y8L251_9BACT</name>
<evidence type="ECO:0000256" key="6">
    <source>
        <dbReference type="ARBA" id="ARBA00023237"/>
    </source>
</evidence>
<dbReference type="OrthoDB" id="1048415at2"/>
<keyword evidence="6" id="KW-0998">Cell outer membrane</keyword>
<dbReference type="Proteomes" id="UP000297861">
    <property type="component" value="Unassembled WGS sequence"/>
</dbReference>
<sequence>MIACIKYIISVFFLAFVCVSCSETNQVNTEESLSSALYLRIDTISSNIGDNTDVYVFNASGSNAGYFHHKALNVERAPGYVKMSMPSGIWNLVLVGCSESDISSLLTFPVFSAERSGLLMWQTQPEGGLLPDVPEIRTALIDNLTINADQTHTTSASLIRNVAKVRVVLEDGVGFTRGNGHTVSLKNVPTSLSWNGGLYPDKDNPVVSSVPMTKAITFSESSEQGHLKSDTVDFIIPAHKSVSPADISTHKITLAVNFERSSGYAFSKEVEIETVPKSNSILLLSLIANGRMDIKVNIQDWNTVSSHIDLQMFDFSLLENNGTIASYQMNMKQERNWWMTLEDTQNFEFVDDAVTLGQFTASPVNIQVRRKTGGAAMSTKLNLIIAGFDGLYQQYDVTDLYK</sequence>
<dbReference type="RefSeq" id="WP_134436530.1">
    <property type="nucleotide sequence ID" value="NZ_JBEBQM010000026.1"/>
</dbReference>
<evidence type="ECO:0000256" key="5">
    <source>
        <dbReference type="ARBA" id="ARBA00023139"/>
    </source>
</evidence>
<evidence type="ECO:0000313" key="10">
    <source>
        <dbReference type="Proteomes" id="UP000297861"/>
    </source>
</evidence>
<dbReference type="STRING" id="1121485.GCA_000426485_00661"/>
<feature type="chain" id="PRO_5021448005" description="FimB/Mfa2 family fimbrial subunit" evidence="8">
    <location>
        <begin position="23"/>
        <end position="402"/>
    </location>
</feature>
<reference evidence="9 10" key="1">
    <citation type="submission" date="2019-03" db="EMBL/GenBank/DDBJ databases">
        <title>San Antonio Military Medical Center submission to MRSN (WRAIR), pending publication.</title>
        <authorList>
            <person name="Blyth D.M."/>
            <person name="Mccarthy S.L."/>
            <person name="Schall S.E."/>
            <person name="Stam J.A."/>
            <person name="Ong A.C."/>
            <person name="Mcgann P.T."/>
        </authorList>
    </citation>
    <scope>NUCLEOTIDE SEQUENCE [LARGE SCALE GENOMIC DNA]</scope>
    <source>
        <strain evidence="9 10">MRSN571793</strain>
    </source>
</reference>
<comment type="subcellular location">
    <subcellularLocation>
        <location evidence="1">Cell outer membrane</location>
    </subcellularLocation>
</comment>
<organism evidence="9 10">
    <name type="scientific">Dysgonomonas capnocytophagoides</name>
    <dbReference type="NCBI Taxonomy" id="45254"/>
    <lineage>
        <taxon>Bacteria</taxon>
        <taxon>Pseudomonadati</taxon>
        <taxon>Bacteroidota</taxon>
        <taxon>Bacteroidia</taxon>
        <taxon>Bacteroidales</taxon>
        <taxon>Dysgonomonadaceae</taxon>
        <taxon>Dysgonomonas</taxon>
    </lineage>
</organism>
<keyword evidence="4" id="KW-0472">Membrane</keyword>
<keyword evidence="10" id="KW-1185">Reference proteome</keyword>
<evidence type="ECO:0000256" key="2">
    <source>
        <dbReference type="ARBA" id="ARBA00007248"/>
    </source>
</evidence>
<feature type="signal peptide" evidence="8">
    <location>
        <begin position="1"/>
        <end position="22"/>
    </location>
</feature>
<gene>
    <name evidence="9" type="ORF">E2605_11575</name>
</gene>
<proteinExistence type="inferred from homology"/>
<keyword evidence="3 8" id="KW-0732">Signal</keyword>
<keyword evidence="7" id="KW-0449">Lipoprotein</keyword>
<dbReference type="GO" id="GO:0009279">
    <property type="term" value="C:cell outer membrane"/>
    <property type="evidence" value="ECO:0007669"/>
    <property type="project" value="UniProtKB-SubCell"/>
</dbReference>
<evidence type="ECO:0000313" key="9">
    <source>
        <dbReference type="EMBL" id="TFD96224.1"/>
    </source>
</evidence>
<dbReference type="AlphaFoldDB" id="A0A4Y8L251"/>
<dbReference type="Pfam" id="PF08842">
    <property type="entry name" value="Mfa2"/>
    <property type="match status" value="1"/>
</dbReference>
<evidence type="ECO:0000256" key="1">
    <source>
        <dbReference type="ARBA" id="ARBA00004442"/>
    </source>
</evidence>
<evidence type="ECO:0000256" key="3">
    <source>
        <dbReference type="ARBA" id="ARBA00022729"/>
    </source>
</evidence>
<keyword evidence="5" id="KW-0564">Palmitate</keyword>